<feature type="domain" description="Fibronectin type-III" evidence="3">
    <location>
        <begin position="373"/>
        <end position="468"/>
    </location>
</feature>
<protein>
    <submittedName>
        <fullName evidence="4">Fibronectin type-III domain-containing protein 3A</fullName>
    </submittedName>
</protein>
<feature type="domain" description="Fibronectin type-III" evidence="3">
    <location>
        <begin position="564"/>
        <end position="655"/>
    </location>
</feature>
<dbReference type="SUPFAM" id="SSF49265">
    <property type="entry name" value="Fibronectin type III"/>
    <property type="match status" value="5"/>
</dbReference>
<keyword evidence="2" id="KW-0812">Transmembrane</keyword>
<feature type="domain" description="Fibronectin type-III" evidence="3">
    <location>
        <begin position="761"/>
        <end position="855"/>
    </location>
</feature>
<dbReference type="PANTHER" id="PTHR24099:SF11">
    <property type="entry name" value="FIBRONECTIN TYPE III DOMAIN-CONTAINING 3BA-RELATED"/>
    <property type="match status" value="1"/>
</dbReference>
<feature type="domain" description="Fibronectin type-III" evidence="3">
    <location>
        <begin position="947"/>
        <end position="1039"/>
    </location>
</feature>
<dbReference type="InterPro" id="IPR013783">
    <property type="entry name" value="Ig-like_fold"/>
</dbReference>
<evidence type="ECO:0000256" key="1">
    <source>
        <dbReference type="SAM" id="MobiDB-lite"/>
    </source>
</evidence>
<dbReference type="Pfam" id="PF00041">
    <property type="entry name" value="fn3"/>
    <property type="match status" value="6"/>
</dbReference>
<gene>
    <name evidence="4" type="ORF">BV898_10971</name>
</gene>
<feature type="domain" description="Fibronectin type-III" evidence="3">
    <location>
        <begin position="856"/>
        <end position="946"/>
    </location>
</feature>
<dbReference type="AlphaFoldDB" id="A0A1W0WHX9"/>
<dbReference type="PANTHER" id="PTHR24099">
    <property type="entry name" value="E3 UBIQUITIN-PROTEIN LIGASE TRIM36-RELATED"/>
    <property type="match status" value="1"/>
</dbReference>
<accession>A0A1W0WHX9</accession>
<feature type="domain" description="Fibronectin type-III" evidence="3">
    <location>
        <begin position="472"/>
        <end position="560"/>
    </location>
</feature>
<dbReference type="InterPro" id="IPR003961">
    <property type="entry name" value="FN3_dom"/>
</dbReference>
<feature type="domain" description="Fibronectin type-III" evidence="3">
    <location>
        <begin position="1040"/>
        <end position="1139"/>
    </location>
</feature>
<feature type="transmembrane region" description="Helical" evidence="2">
    <location>
        <begin position="1187"/>
        <end position="1209"/>
    </location>
</feature>
<feature type="region of interest" description="Disordered" evidence="1">
    <location>
        <begin position="115"/>
        <end position="139"/>
    </location>
</feature>
<dbReference type="InterPro" id="IPR036116">
    <property type="entry name" value="FN3_sf"/>
</dbReference>
<dbReference type="Proteomes" id="UP000192578">
    <property type="component" value="Unassembled WGS sequence"/>
</dbReference>
<keyword evidence="2" id="KW-0472">Membrane</keyword>
<feature type="compositionally biased region" description="Basic and acidic residues" evidence="1">
    <location>
        <begin position="188"/>
        <end position="200"/>
    </location>
</feature>
<feature type="domain" description="Fibronectin type-III" evidence="3">
    <location>
        <begin position="264"/>
        <end position="369"/>
    </location>
</feature>
<dbReference type="OrthoDB" id="443915at2759"/>
<dbReference type="InterPro" id="IPR050617">
    <property type="entry name" value="E3_ligase_FN3/SPRY"/>
</dbReference>
<proteinExistence type="predicted"/>
<reference evidence="5" key="1">
    <citation type="submission" date="2017-01" db="EMBL/GenBank/DDBJ databases">
        <title>Comparative genomics of anhydrobiosis in the tardigrade Hypsibius dujardini.</title>
        <authorList>
            <person name="Yoshida Y."/>
            <person name="Koutsovoulos G."/>
            <person name="Laetsch D."/>
            <person name="Stevens L."/>
            <person name="Kumar S."/>
            <person name="Horikawa D."/>
            <person name="Ishino K."/>
            <person name="Komine S."/>
            <person name="Tomita M."/>
            <person name="Blaxter M."/>
            <person name="Arakawa K."/>
        </authorList>
    </citation>
    <scope>NUCLEOTIDE SEQUENCE [LARGE SCALE GENOMIC DNA]</scope>
    <source>
        <strain evidence="5">Z151</strain>
    </source>
</reference>
<feature type="domain" description="Fibronectin type-III" evidence="3">
    <location>
        <begin position="659"/>
        <end position="757"/>
    </location>
</feature>
<name>A0A1W0WHX9_HYPEX</name>
<dbReference type="SMART" id="SM00060">
    <property type="entry name" value="FN3"/>
    <property type="match status" value="9"/>
</dbReference>
<keyword evidence="2" id="KW-1133">Transmembrane helix</keyword>
<organism evidence="4 5">
    <name type="scientific">Hypsibius exemplaris</name>
    <name type="common">Freshwater tardigrade</name>
    <dbReference type="NCBI Taxonomy" id="2072580"/>
    <lineage>
        <taxon>Eukaryota</taxon>
        <taxon>Metazoa</taxon>
        <taxon>Ecdysozoa</taxon>
        <taxon>Tardigrada</taxon>
        <taxon>Eutardigrada</taxon>
        <taxon>Parachela</taxon>
        <taxon>Hypsibioidea</taxon>
        <taxon>Hypsibiidae</taxon>
        <taxon>Hypsibius</taxon>
    </lineage>
</organism>
<keyword evidence="5" id="KW-1185">Reference proteome</keyword>
<dbReference type="EMBL" id="MTYJ01000098">
    <property type="protein sequence ID" value="OQV14820.1"/>
    <property type="molecule type" value="Genomic_DNA"/>
</dbReference>
<sequence>MRFCVAVALNSDVSAEERSPASVTIMSNCSNPPTAIPVTVPPGQYVQQMIDDRGVLRSVYISNQPYTDGSIDNFQHSYYVPAQMQLQMPIHNAAGAGASYPAQFSIPHPIAAAAAASNGMQQQPQPQPPSSQNGFPSQQAAYASQEFLGFSPQQITENRDYAARQKLKRKFESKKRPVVGSSSSAGRRYPDYENHNGGGDHHHKSGRDAQPAYNNGSGDGQHHHHHHVHRENGGGDAGSESPPSLDAGPVVETEDDVLATFFSMIQPVTVNNIKANSVTITCNPLDFTQLDASQLDKYVDLKESDWEYFVLCGEGAEKQRIFTAGTAPQLTLQLVELRPNTEYLVCAQVGYGDLKGKQSESVTFRTAKAQPEPPEAPRLTARTKNSLAVKWLPSRCDNGSKITKYIVEHDQGRHGDDASWMECYSGLDKQAKLTRLQPETTYRVRVFAENDIGRSLPSPVVSVCTAGVPPVQPEPPSVIEVSAHHIVFEWQKRACDDSFVLQLEDPSSGHGFLSVYTGHDTFCSCKDLTRVTDYKVRLAAENTEGLSPFSAVVSITTRAELPGCPSKPYVKGKVSPHSFRAQWDPPADTGGEIITEYVVECTGTDGFRLDYSGPETNLLVKDVAPGQTYFFRVHACNSMGMGSPSEVCMIHTPPVAPGAPLPPVLSGKPKATGAALRWDPPLFTGGEGIANYELKKIMFYDGYSPENDGVVVYYGPAKENYVEGLSAGKAYLFLVRAYNTVGPGPWSDVMQVETGAGPPDAPETLRLQAKNANSILASWKEPWGNGAPVTEYKLEMSETDESEEQNFVTVYTGSKLLHEVKNLKSNSEYFFRLTAANVAGTGPSCPLHSCWTPPAAPMAVDESSVNFLVSPTAITLSWEAPDDSGSAIIGYKVECDQQVSVVDQPVSQCLLDGLRPDTIYKIRIQATNSIGDGNFSGVIKVKTKPVVPDVPKLEVQSVTHGSIKVKWSSVVKSGTEVEYVLEMAFNKKDVFQTVYRGNQTSHKLNKVREDTLYFFRVRAVNEAGDSPQSDVVDCRTPKSPPPAVKAPKVVPGDDFCLVQWPKLLQCEGEDISYVLQCSKSGAVFLDIYKGAECQFKYSKLEPGISYQFRVKPVRVVLCDARSSIPGSWSPVAACTLPLPSLSSSNLVAGTSAHDQRSPDGAKDRTTASTRKTFRQWLGTIDFADERVALVAAGTFVLICVLLISSYVLLSN</sequence>
<evidence type="ECO:0000313" key="4">
    <source>
        <dbReference type="EMBL" id="OQV14820.1"/>
    </source>
</evidence>
<evidence type="ECO:0000313" key="5">
    <source>
        <dbReference type="Proteomes" id="UP000192578"/>
    </source>
</evidence>
<dbReference type="PROSITE" id="PS50853">
    <property type="entry name" value="FN3"/>
    <property type="match status" value="9"/>
</dbReference>
<feature type="compositionally biased region" description="Basic residues" evidence="1">
    <location>
        <begin position="167"/>
        <end position="177"/>
    </location>
</feature>
<evidence type="ECO:0000256" key="2">
    <source>
        <dbReference type="SAM" id="Phobius"/>
    </source>
</evidence>
<comment type="caution">
    <text evidence="4">The sequence shown here is derived from an EMBL/GenBank/DDBJ whole genome shotgun (WGS) entry which is preliminary data.</text>
</comment>
<evidence type="ECO:0000259" key="3">
    <source>
        <dbReference type="PROSITE" id="PS50853"/>
    </source>
</evidence>
<feature type="region of interest" description="Disordered" evidence="1">
    <location>
        <begin position="167"/>
        <end position="249"/>
    </location>
</feature>
<dbReference type="CDD" id="cd00063">
    <property type="entry name" value="FN3"/>
    <property type="match status" value="9"/>
</dbReference>
<dbReference type="Gene3D" id="2.60.40.10">
    <property type="entry name" value="Immunoglobulins"/>
    <property type="match status" value="9"/>
</dbReference>